<dbReference type="CDD" id="cd17535">
    <property type="entry name" value="REC_NarL-like"/>
    <property type="match status" value="1"/>
</dbReference>
<feature type="modified residue" description="4-aspartylphosphate" evidence="5">
    <location>
        <position position="57"/>
    </location>
</feature>
<evidence type="ECO:0000259" key="7">
    <source>
        <dbReference type="PROSITE" id="PS50110"/>
    </source>
</evidence>
<dbReference type="InterPro" id="IPR058245">
    <property type="entry name" value="NreC/VraR/RcsB-like_REC"/>
</dbReference>
<dbReference type="InterPro" id="IPR039420">
    <property type="entry name" value="WalR-like"/>
</dbReference>
<evidence type="ECO:0000313" key="8">
    <source>
        <dbReference type="EMBL" id="TPN86164.1"/>
    </source>
</evidence>
<keyword evidence="9" id="KW-1185">Reference proteome</keyword>
<dbReference type="EMBL" id="VFWZ01000003">
    <property type="protein sequence ID" value="TPN86164.1"/>
    <property type="molecule type" value="Genomic_DNA"/>
</dbReference>
<dbReference type="PANTHER" id="PTHR43214">
    <property type="entry name" value="TWO-COMPONENT RESPONSE REGULATOR"/>
    <property type="match status" value="1"/>
</dbReference>
<reference evidence="8 9" key="1">
    <citation type="submission" date="2019-06" db="EMBL/GenBank/DDBJ databases">
        <authorList>
            <person name="Meng X."/>
        </authorList>
    </citation>
    <scope>NUCLEOTIDE SEQUENCE [LARGE SCALE GENOMIC DNA]</scope>
    <source>
        <strain evidence="8 9">M625</strain>
    </source>
</reference>
<dbReference type="Pfam" id="PF00196">
    <property type="entry name" value="GerE"/>
    <property type="match status" value="1"/>
</dbReference>
<name>A0A504J6L6_9FLAO</name>
<evidence type="ECO:0000313" key="9">
    <source>
        <dbReference type="Proteomes" id="UP000315540"/>
    </source>
</evidence>
<dbReference type="Pfam" id="PF00072">
    <property type="entry name" value="Response_reg"/>
    <property type="match status" value="1"/>
</dbReference>
<evidence type="ECO:0000256" key="5">
    <source>
        <dbReference type="PROSITE-ProRule" id="PRU00169"/>
    </source>
</evidence>
<dbReference type="InterPro" id="IPR001789">
    <property type="entry name" value="Sig_transdc_resp-reg_receiver"/>
</dbReference>
<keyword evidence="4" id="KW-0804">Transcription</keyword>
<keyword evidence="3" id="KW-0238">DNA-binding</keyword>
<dbReference type="Gene3D" id="3.40.50.2300">
    <property type="match status" value="1"/>
</dbReference>
<protein>
    <submittedName>
        <fullName evidence="8">Response regulator transcription factor</fullName>
    </submittedName>
</protein>
<evidence type="ECO:0000256" key="4">
    <source>
        <dbReference type="ARBA" id="ARBA00023163"/>
    </source>
</evidence>
<dbReference type="PANTHER" id="PTHR43214:SF41">
    <property type="entry name" value="NITRATE_NITRITE RESPONSE REGULATOR PROTEIN NARP"/>
    <property type="match status" value="1"/>
</dbReference>
<organism evidence="8 9">
    <name type="scientific">Aquimarina algicola</name>
    <dbReference type="NCBI Taxonomy" id="2589995"/>
    <lineage>
        <taxon>Bacteria</taxon>
        <taxon>Pseudomonadati</taxon>
        <taxon>Bacteroidota</taxon>
        <taxon>Flavobacteriia</taxon>
        <taxon>Flavobacteriales</taxon>
        <taxon>Flavobacteriaceae</taxon>
        <taxon>Aquimarina</taxon>
    </lineage>
</organism>
<evidence type="ECO:0000256" key="2">
    <source>
        <dbReference type="ARBA" id="ARBA00023015"/>
    </source>
</evidence>
<accession>A0A504J6L6</accession>
<dbReference type="GO" id="GO:0003677">
    <property type="term" value="F:DNA binding"/>
    <property type="evidence" value="ECO:0007669"/>
    <property type="project" value="UniProtKB-KW"/>
</dbReference>
<evidence type="ECO:0000256" key="3">
    <source>
        <dbReference type="ARBA" id="ARBA00023125"/>
    </source>
</evidence>
<dbReference type="GO" id="GO:0006355">
    <property type="term" value="P:regulation of DNA-templated transcription"/>
    <property type="evidence" value="ECO:0007669"/>
    <property type="project" value="InterPro"/>
</dbReference>
<feature type="domain" description="HTH luxR-type" evidence="6">
    <location>
        <begin position="144"/>
        <end position="209"/>
    </location>
</feature>
<evidence type="ECO:0000256" key="1">
    <source>
        <dbReference type="ARBA" id="ARBA00022553"/>
    </source>
</evidence>
<keyword evidence="2" id="KW-0805">Transcription regulation</keyword>
<dbReference type="SUPFAM" id="SSF46894">
    <property type="entry name" value="C-terminal effector domain of the bipartite response regulators"/>
    <property type="match status" value="1"/>
</dbReference>
<dbReference type="SMART" id="SM00448">
    <property type="entry name" value="REC"/>
    <property type="match status" value="1"/>
</dbReference>
<gene>
    <name evidence="8" type="ORF">FHK87_12905</name>
</gene>
<sequence>MKYTVVIVEDHILLSQALSGLVNGFSKFKVLYICKNGKELLTRFKDAKNIPDVVLMDINMPIMNGIETTEALKKEYPKVKVLALSVEEDEHTILKMLRAGAKGYLLKDTEKSILENALVQVQETGFYHTENVTSLLLGSLEPKKEEKKVLLKEREIEFIKHACTEKTYKEIAKDMCLSPKTVEGYRDSIFEKLNLKNRTGLVIYAIKSKLFIP</sequence>
<evidence type="ECO:0000259" key="6">
    <source>
        <dbReference type="PROSITE" id="PS50043"/>
    </source>
</evidence>
<dbReference type="PROSITE" id="PS50043">
    <property type="entry name" value="HTH_LUXR_2"/>
    <property type="match status" value="1"/>
</dbReference>
<dbReference type="AlphaFoldDB" id="A0A504J6L6"/>
<dbReference type="SUPFAM" id="SSF52172">
    <property type="entry name" value="CheY-like"/>
    <property type="match status" value="1"/>
</dbReference>
<dbReference type="Proteomes" id="UP000315540">
    <property type="component" value="Unassembled WGS sequence"/>
</dbReference>
<proteinExistence type="predicted"/>
<dbReference type="SMART" id="SM00421">
    <property type="entry name" value="HTH_LUXR"/>
    <property type="match status" value="1"/>
</dbReference>
<dbReference type="InterPro" id="IPR000792">
    <property type="entry name" value="Tscrpt_reg_LuxR_C"/>
</dbReference>
<dbReference type="InterPro" id="IPR016032">
    <property type="entry name" value="Sig_transdc_resp-reg_C-effctor"/>
</dbReference>
<dbReference type="CDD" id="cd06170">
    <property type="entry name" value="LuxR_C_like"/>
    <property type="match status" value="1"/>
</dbReference>
<dbReference type="InterPro" id="IPR011006">
    <property type="entry name" value="CheY-like_superfamily"/>
</dbReference>
<dbReference type="PROSITE" id="PS50110">
    <property type="entry name" value="RESPONSE_REGULATORY"/>
    <property type="match status" value="1"/>
</dbReference>
<dbReference type="OrthoDB" id="9797341at2"/>
<dbReference type="GO" id="GO:0000160">
    <property type="term" value="P:phosphorelay signal transduction system"/>
    <property type="evidence" value="ECO:0007669"/>
    <property type="project" value="InterPro"/>
</dbReference>
<keyword evidence="1 5" id="KW-0597">Phosphoprotein</keyword>
<comment type="caution">
    <text evidence="8">The sequence shown here is derived from an EMBL/GenBank/DDBJ whole genome shotgun (WGS) entry which is preliminary data.</text>
</comment>
<feature type="domain" description="Response regulatory" evidence="7">
    <location>
        <begin position="4"/>
        <end position="122"/>
    </location>
</feature>